<gene>
    <name evidence="1" type="ORF">FEM48_Zijuj02G0123300</name>
</gene>
<dbReference type="EMBL" id="JAEACU010000002">
    <property type="protein sequence ID" value="KAH7542891.1"/>
    <property type="molecule type" value="Genomic_DNA"/>
</dbReference>
<evidence type="ECO:0000313" key="2">
    <source>
        <dbReference type="Proteomes" id="UP000813462"/>
    </source>
</evidence>
<comment type="caution">
    <text evidence="1">The sequence shown here is derived from an EMBL/GenBank/DDBJ whole genome shotgun (WGS) entry which is preliminary data.</text>
</comment>
<organism evidence="1 2">
    <name type="scientific">Ziziphus jujuba var. spinosa</name>
    <dbReference type="NCBI Taxonomy" id="714518"/>
    <lineage>
        <taxon>Eukaryota</taxon>
        <taxon>Viridiplantae</taxon>
        <taxon>Streptophyta</taxon>
        <taxon>Embryophyta</taxon>
        <taxon>Tracheophyta</taxon>
        <taxon>Spermatophyta</taxon>
        <taxon>Magnoliopsida</taxon>
        <taxon>eudicotyledons</taxon>
        <taxon>Gunneridae</taxon>
        <taxon>Pentapetalae</taxon>
        <taxon>rosids</taxon>
        <taxon>fabids</taxon>
        <taxon>Rosales</taxon>
        <taxon>Rhamnaceae</taxon>
        <taxon>Paliureae</taxon>
        <taxon>Ziziphus</taxon>
    </lineage>
</organism>
<accession>A0A978VVP6</accession>
<dbReference type="AlphaFoldDB" id="A0A978VVP6"/>
<dbReference type="PANTHER" id="PTHR35317">
    <property type="entry name" value="OS04G0629600 PROTEIN"/>
    <property type="match status" value="1"/>
</dbReference>
<name>A0A978VVP6_ZIZJJ</name>
<reference evidence="1" key="1">
    <citation type="journal article" date="2021" name="Front. Plant Sci.">
        <title>Chromosome-Scale Genome Assembly for Chinese Sour Jujube and Insights Into Its Genome Evolution and Domestication Signature.</title>
        <authorList>
            <person name="Shen L.-Y."/>
            <person name="Luo H."/>
            <person name="Wang X.-L."/>
            <person name="Wang X.-M."/>
            <person name="Qiu X.-J."/>
            <person name="Liu H."/>
            <person name="Zhou S.-S."/>
            <person name="Jia K.-H."/>
            <person name="Nie S."/>
            <person name="Bao Y.-T."/>
            <person name="Zhang R.-G."/>
            <person name="Yun Q.-Z."/>
            <person name="Chai Y.-H."/>
            <person name="Lu J.-Y."/>
            <person name="Li Y."/>
            <person name="Zhao S.-W."/>
            <person name="Mao J.-F."/>
            <person name="Jia S.-G."/>
            <person name="Mao Y.-M."/>
        </authorList>
    </citation>
    <scope>NUCLEOTIDE SEQUENCE</scope>
    <source>
        <strain evidence="1">AT0</strain>
        <tissue evidence="1">Leaf</tissue>
    </source>
</reference>
<evidence type="ECO:0000313" key="1">
    <source>
        <dbReference type="EMBL" id="KAH7542891.1"/>
    </source>
</evidence>
<protein>
    <submittedName>
        <fullName evidence="1">Uncharacterized protein</fullName>
    </submittedName>
</protein>
<dbReference type="PANTHER" id="PTHR35317:SF27">
    <property type="entry name" value="RETROVIRUS-RELATED POL POLYPROTEIN FROM TRANSPOSON TNT 1-94"/>
    <property type="match status" value="1"/>
</dbReference>
<sequence>MGLHEEKVSRINKSKEAVASSTSYRVEILRMKLVEFVIDFFSWTMAIVNKMRIHDDKKEGVTIVEKILQSMTLKFDFVIYSIEEANDIEELSIDELQSSLLTNLLSVGQLQEKRYEICIKDKEKSGAFAASKNYKVLVEKEIGSLINVL</sequence>
<dbReference type="Proteomes" id="UP000813462">
    <property type="component" value="Unassembled WGS sequence"/>
</dbReference>
<proteinExistence type="predicted"/>